<dbReference type="EMBL" id="NEVQ01000023">
    <property type="protein sequence ID" value="OZI49951.1"/>
    <property type="molecule type" value="Genomic_DNA"/>
</dbReference>
<feature type="transmembrane region" description="Helical" evidence="1">
    <location>
        <begin position="12"/>
        <end position="30"/>
    </location>
</feature>
<comment type="caution">
    <text evidence="3">The sequence shown here is derived from an EMBL/GenBank/DDBJ whole genome shotgun (WGS) entry which is preliminary data.</text>
</comment>
<proteinExistence type="predicted"/>
<dbReference type="Proteomes" id="UP000216885">
    <property type="component" value="Unassembled WGS sequence"/>
</dbReference>
<dbReference type="Pfam" id="PF07331">
    <property type="entry name" value="TctB"/>
    <property type="match status" value="1"/>
</dbReference>
<evidence type="ECO:0000313" key="3">
    <source>
        <dbReference type="EMBL" id="OZI49951.1"/>
    </source>
</evidence>
<dbReference type="RefSeq" id="WP_094839315.1">
    <property type="nucleotide sequence ID" value="NZ_NEVQ01000023.1"/>
</dbReference>
<sequence>MQLRNKQDFWSGVMFTLIGLGFAYGATQYSMGTSARMGPGYFPFWLGICLAILGAVVALGAMSPKATETKIDKFDFKILFIIIGSVVLFGVLLRPLGLYLSLFLLVVGSSIASHEFSWRVALLNAIFLVVFCWLAFIKGLGLIFPLWPSFLGMN</sequence>
<feature type="transmembrane region" description="Helical" evidence="1">
    <location>
        <begin position="42"/>
        <end position="62"/>
    </location>
</feature>
<dbReference type="InterPro" id="IPR009936">
    <property type="entry name" value="DUF1468"/>
</dbReference>
<keyword evidence="4" id="KW-1185">Reference proteome</keyword>
<feature type="domain" description="DUF1468" evidence="2">
    <location>
        <begin position="10"/>
        <end position="145"/>
    </location>
</feature>
<keyword evidence="1" id="KW-0812">Transmembrane</keyword>
<gene>
    <name evidence="3" type="ORF">CAL20_24630</name>
</gene>
<feature type="transmembrane region" description="Helical" evidence="1">
    <location>
        <begin position="74"/>
        <end position="93"/>
    </location>
</feature>
<organism evidence="3 4">
    <name type="scientific">Bordetella genomosp. 4</name>
    <dbReference type="NCBI Taxonomy" id="463044"/>
    <lineage>
        <taxon>Bacteria</taxon>
        <taxon>Pseudomonadati</taxon>
        <taxon>Pseudomonadota</taxon>
        <taxon>Betaproteobacteria</taxon>
        <taxon>Burkholderiales</taxon>
        <taxon>Alcaligenaceae</taxon>
        <taxon>Bordetella</taxon>
    </lineage>
</organism>
<dbReference type="AlphaFoldDB" id="A0A261TKY0"/>
<keyword evidence="1" id="KW-0472">Membrane</keyword>
<feature type="transmembrane region" description="Helical" evidence="1">
    <location>
        <begin position="125"/>
        <end position="147"/>
    </location>
</feature>
<name>A0A261TKY0_9BORD</name>
<protein>
    <submittedName>
        <fullName evidence="3">Tricarboxylate transporter</fullName>
    </submittedName>
</protein>
<keyword evidence="1" id="KW-1133">Transmembrane helix</keyword>
<reference evidence="3 4" key="1">
    <citation type="submission" date="2017-05" db="EMBL/GenBank/DDBJ databases">
        <title>Complete and WGS of Bordetella genogroups.</title>
        <authorList>
            <person name="Spilker T."/>
            <person name="LiPuma J."/>
        </authorList>
    </citation>
    <scope>NUCLEOTIDE SEQUENCE [LARGE SCALE GENOMIC DNA]</scope>
    <source>
        <strain evidence="3 4">AU9919</strain>
    </source>
</reference>
<accession>A0A261TKY0</accession>
<evidence type="ECO:0000256" key="1">
    <source>
        <dbReference type="SAM" id="Phobius"/>
    </source>
</evidence>
<evidence type="ECO:0000259" key="2">
    <source>
        <dbReference type="Pfam" id="PF07331"/>
    </source>
</evidence>
<evidence type="ECO:0000313" key="4">
    <source>
        <dbReference type="Proteomes" id="UP000216885"/>
    </source>
</evidence>